<evidence type="ECO:0000256" key="6">
    <source>
        <dbReference type="ARBA" id="ARBA00022741"/>
    </source>
</evidence>
<reference evidence="12 13" key="1">
    <citation type="submission" date="2019-08" db="EMBL/GenBank/DDBJ databases">
        <title>In-depth cultivation of the pig gut microbiome towards novel bacterial diversity and tailored functional studies.</title>
        <authorList>
            <person name="Wylensek D."/>
            <person name="Hitch T.C.A."/>
            <person name="Clavel T."/>
        </authorList>
    </citation>
    <scope>NUCLEOTIDE SEQUENCE [LARGE SCALE GENOMIC DNA]</scope>
    <source>
        <strain evidence="12 13">Oil+RF-744-WCA-WT-13</strain>
    </source>
</reference>
<dbReference type="PANTHER" id="PTHR39321:SF3">
    <property type="entry name" value="PHOSPHOPANTETHEINE ADENYLYLTRANSFERASE"/>
    <property type="match status" value="1"/>
</dbReference>
<dbReference type="RefSeq" id="WP_154456629.1">
    <property type="nucleotide sequence ID" value="NZ_VUMV01000001.1"/>
</dbReference>
<dbReference type="GO" id="GO:0009435">
    <property type="term" value="P:NAD+ biosynthetic process"/>
    <property type="evidence" value="ECO:0007669"/>
    <property type="project" value="UniProtKB-UniRule"/>
</dbReference>
<gene>
    <name evidence="10" type="primary">nadD</name>
    <name evidence="12" type="ORF">FYJ60_00465</name>
</gene>
<keyword evidence="8 10" id="KW-0520">NAD</keyword>
<evidence type="ECO:0000256" key="2">
    <source>
        <dbReference type="ARBA" id="ARBA00005019"/>
    </source>
</evidence>
<proteinExistence type="inferred from homology"/>
<dbReference type="UniPathway" id="UPA00253">
    <property type="reaction ID" value="UER00332"/>
</dbReference>
<keyword evidence="4 10" id="KW-0808">Transferase</keyword>
<evidence type="ECO:0000313" key="13">
    <source>
        <dbReference type="Proteomes" id="UP000466864"/>
    </source>
</evidence>
<keyword evidence="7 10" id="KW-0067">ATP-binding</keyword>
<evidence type="ECO:0000256" key="3">
    <source>
        <dbReference type="ARBA" id="ARBA00022642"/>
    </source>
</evidence>
<dbReference type="AlphaFoldDB" id="A0A7X2P663"/>
<sequence length="212" mass="24740">MKKIGILGGTFDPIHIGHLILGEAAYRQFHLDMVYIMPAGNPPHKQNRKGRATDRQRCDMVRAAIDGNPHFRISLLEMNEDGYSYTYRTLETLNAQHPDTRFYFIIGADSLFDFDQWKEPQRIMDACELVVATRNQIDPAVFDALLETRKKQFRGIIHKLDTPNLDISSRHLRNMIANHESVRYYVTDSVYEYINKNGLYRGETNEFEKRQD</sequence>
<evidence type="ECO:0000256" key="7">
    <source>
        <dbReference type="ARBA" id="ARBA00022840"/>
    </source>
</evidence>
<dbReference type="Proteomes" id="UP000466864">
    <property type="component" value="Unassembled WGS sequence"/>
</dbReference>
<dbReference type="InterPro" id="IPR005248">
    <property type="entry name" value="NadD/NMNAT"/>
</dbReference>
<evidence type="ECO:0000256" key="10">
    <source>
        <dbReference type="HAMAP-Rule" id="MF_00244"/>
    </source>
</evidence>
<evidence type="ECO:0000256" key="9">
    <source>
        <dbReference type="ARBA" id="ARBA00048721"/>
    </source>
</evidence>
<comment type="pathway">
    <text evidence="2 10">Cofactor biosynthesis; NAD(+) biosynthesis; deamido-NAD(+) from nicotinate D-ribonucleotide: step 1/1.</text>
</comment>
<dbReference type="CDD" id="cd02165">
    <property type="entry name" value="NMNAT"/>
    <property type="match status" value="1"/>
</dbReference>
<evidence type="ECO:0000256" key="4">
    <source>
        <dbReference type="ARBA" id="ARBA00022679"/>
    </source>
</evidence>
<dbReference type="InterPro" id="IPR014729">
    <property type="entry name" value="Rossmann-like_a/b/a_fold"/>
</dbReference>
<dbReference type="InterPro" id="IPR004821">
    <property type="entry name" value="Cyt_trans-like"/>
</dbReference>
<protein>
    <recommendedName>
        <fullName evidence="10">Probable nicotinate-nucleotide adenylyltransferase</fullName>
        <ecNumber evidence="10">2.7.7.18</ecNumber>
    </recommendedName>
    <alternativeName>
        <fullName evidence="10">Deamido-NAD(+) diphosphorylase</fullName>
    </alternativeName>
    <alternativeName>
        <fullName evidence="10">Deamido-NAD(+) pyrophosphorylase</fullName>
    </alternativeName>
    <alternativeName>
        <fullName evidence="10">Nicotinate mononucleotide adenylyltransferase</fullName>
        <shortName evidence="10">NaMN adenylyltransferase</shortName>
    </alternativeName>
</protein>
<dbReference type="NCBIfam" id="TIGR00482">
    <property type="entry name" value="nicotinate (nicotinamide) nucleotide adenylyltransferase"/>
    <property type="match status" value="1"/>
</dbReference>
<evidence type="ECO:0000256" key="5">
    <source>
        <dbReference type="ARBA" id="ARBA00022695"/>
    </source>
</evidence>
<evidence type="ECO:0000256" key="1">
    <source>
        <dbReference type="ARBA" id="ARBA00002324"/>
    </source>
</evidence>
<dbReference type="PANTHER" id="PTHR39321">
    <property type="entry name" value="NICOTINATE-NUCLEOTIDE ADENYLYLTRANSFERASE-RELATED"/>
    <property type="match status" value="1"/>
</dbReference>
<name>A0A7X2P663_9FIRM</name>
<evidence type="ECO:0000259" key="11">
    <source>
        <dbReference type="Pfam" id="PF01467"/>
    </source>
</evidence>
<organism evidence="12 13">
    <name type="scientific">Bilifractor porci</name>
    <dbReference type="NCBI Taxonomy" id="2606636"/>
    <lineage>
        <taxon>Bacteria</taxon>
        <taxon>Bacillati</taxon>
        <taxon>Bacillota</taxon>
        <taxon>Clostridia</taxon>
        <taxon>Lachnospirales</taxon>
        <taxon>Lachnospiraceae</taxon>
        <taxon>Bilifractor</taxon>
    </lineage>
</organism>
<dbReference type="NCBIfam" id="NF000840">
    <property type="entry name" value="PRK00071.1-3"/>
    <property type="match status" value="1"/>
</dbReference>
<feature type="domain" description="Cytidyltransferase-like" evidence="11">
    <location>
        <begin position="6"/>
        <end position="173"/>
    </location>
</feature>
<accession>A0A7X2P663</accession>
<dbReference type="Gene3D" id="3.40.50.620">
    <property type="entry name" value="HUPs"/>
    <property type="match status" value="1"/>
</dbReference>
<comment type="catalytic activity">
    <reaction evidence="9 10">
        <text>nicotinate beta-D-ribonucleotide + ATP + H(+) = deamido-NAD(+) + diphosphate</text>
        <dbReference type="Rhea" id="RHEA:22860"/>
        <dbReference type="ChEBI" id="CHEBI:15378"/>
        <dbReference type="ChEBI" id="CHEBI:30616"/>
        <dbReference type="ChEBI" id="CHEBI:33019"/>
        <dbReference type="ChEBI" id="CHEBI:57502"/>
        <dbReference type="ChEBI" id="CHEBI:58437"/>
        <dbReference type="EC" id="2.7.7.18"/>
    </reaction>
</comment>
<dbReference type="Pfam" id="PF01467">
    <property type="entry name" value="CTP_transf_like"/>
    <property type="match status" value="1"/>
</dbReference>
<dbReference type="GO" id="GO:0005524">
    <property type="term" value="F:ATP binding"/>
    <property type="evidence" value="ECO:0007669"/>
    <property type="project" value="UniProtKB-KW"/>
</dbReference>
<comment type="similarity">
    <text evidence="10">Belongs to the NadD family.</text>
</comment>
<keyword evidence="13" id="KW-1185">Reference proteome</keyword>
<dbReference type="GO" id="GO:0004515">
    <property type="term" value="F:nicotinate-nucleotide adenylyltransferase activity"/>
    <property type="evidence" value="ECO:0007669"/>
    <property type="project" value="UniProtKB-UniRule"/>
</dbReference>
<comment type="function">
    <text evidence="1 10">Catalyzes the reversible adenylation of nicotinate mononucleotide (NaMN) to nicotinic acid adenine dinucleotide (NaAD).</text>
</comment>
<evidence type="ECO:0000313" key="12">
    <source>
        <dbReference type="EMBL" id="MST80810.1"/>
    </source>
</evidence>
<comment type="caution">
    <text evidence="12">The sequence shown here is derived from an EMBL/GenBank/DDBJ whole genome shotgun (WGS) entry which is preliminary data.</text>
</comment>
<dbReference type="EMBL" id="VUMV01000001">
    <property type="protein sequence ID" value="MST80810.1"/>
    <property type="molecule type" value="Genomic_DNA"/>
</dbReference>
<dbReference type="NCBIfam" id="TIGR00125">
    <property type="entry name" value="cyt_tran_rel"/>
    <property type="match status" value="1"/>
</dbReference>
<dbReference type="EC" id="2.7.7.18" evidence="10"/>
<keyword evidence="5 10" id="KW-0548">Nucleotidyltransferase</keyword>
<dbReference type="HAMAP" id="MF_00244">
    <property type="entry name" value="NaMN_adenylyltr"/>
    <property type="match status" value="1"/>
</dbReference>
<keyword evidence="6 10" id="KW-0547">Nucleotide-binding</keyword>
<dbReference type="SUPFAM" id="SSF52374">
    <property type="entry name" value="Nucleotidylyl transferase"/>
    <property type="match status" value="1"/>
</dbReference>
<keyword evidence="3 10" id="KW-0662">Pyridine nucleotide biosynthesis</keyword>
<evidence type="ECO:0000256" key="8">
    <source>
        <dbReference type="ARBA" id="ARBA00023027"/>
    </source>
</evidence>